<evidence type="ECO:0000256" key="8">
    <source>
        <dbReference type="SAM" id="Phobius"/>
    </source>
</evidence>
<dbReference type="STRING" id="1703779.AMJ83_06895"/>
<keyword evidence="7" id="KW-0653">Protein transport</keyword>
<dbReference type="GO" id="GO:0022857">
    <property type="term" value="F:transmembrane transporter activity"/>
    <property type="evidence" value="ECO:0007669"/>
    <property type="project" value="InterPro"/>
</dbReference>
<sequence length="131" mass="14420">MNTKGLIGEINITSLADVSITLLVIFIITAPMMTPGIDVNLPRTDASLPHDEEGVTVSVNNEREIFIEGNKMETDEFEARIAQIIRTKPPGIIIYLRADKEVDYGFVVEVVGRMRKAGVKELGLVAEIPPE</sequence>
<keyword evidence="6 8" id="KW-0472">Membrane</keyword>
<evidence type="ECO:0000313" key="9">
    <source>
        <dbReference type="EMBL" id="KPK63494.1"/>
    </source>
</evidence>
<evidence type="ECO:0000256" key="5">
    <source>
        <dbReference type="ARBA" id="ARBA00022989"/>
    </source>
</evidence>
<evidence type="ECO:0000256" key="2">
    <source>
        <dbReference type="ARBA" id="ARBA00005811"/>
    </source>
</evidence>
<dbReference type="AlphaFoldDB" id="A0A0S8FRY1"/>
<keyword evidence="7" id="KW-0813">Transport</keyword>
<reference evidence="9 10" key="1">
    <citation type="journal article" date="2015" name="Microbiome">
        <title>Genomic resolution of linkages in carbon, nitrogen, and sulfur cycling among widespread estuary sediment bacteria.</title>
        <authorList>
            <person name="Baker B.J."/>
            <person name="Lazar C.S."/>
            <person name="Teske A.P."/>
            <person name="Dick G.J."/>
        </authorList>
    </citation>
    <scope>NUCLEOTIDE SEQUENCE [LARGE SCALE GENOMIC DNA]</scope>
    <source>
        <strain evidence="9">SM23_42</strain>
    </source>
</reference>
<accession>A0A0S8FRY1</accession>
<proteinExistence type="inferred from homology"/>
<evidence type="ECO:0000256" key="4">
    <source>
        <dbReference type="ARBA" id="ARBA00022692"/>
    </source>
</evidence>
<evidence type="ECO:0000256" key="7">
    <source>
        <dbReference type="RuleBase" id="RU003879"/>
    </source>
</evidence>
<comment type="subcellular location">
    <subcellularLocation>
        <location evidence="1">Cell membrane</location>
        <topology evidence="1">Single-pass membrane protein</topology>
    </subcellularLocation>
    <subcellularLocation>
        <location evidence="7">Cell membrane</location>
        <topology evidence="7">Single-pass type II membrane protein</topology>
    </subcellularLocation>
</comment>
<name>A0A0S8FRY1_UNCW3</name>
<evidence type="ECO:0000256" key="1">
    <source>
        <dbReference type="ARBA" id="ARBA00004162"/>
    </source>
</evidence>
<evidence type="ECO:0000313" key="10">
    <source>
        <dbReference type="Proteomes" id="UP000051373"/>
    </source>
</evidence>
<dbReference type="PANTHER" id="PTHR30558:SF7">
    <property type="entry name" value="TOL-PAL SYSTEM PROTEIN TOLR"/>
    <property type="match status" value="1"/>
</dbReference>
<dbReference type="EMBL" id="LJUJ01000012">
    <property type="protein sequence ID" value="KPK63494.1"/>
    <property type="molecule type" value="Genomic_DNA"/>
</dbReference>
<dbReference type="GO" id="GO:0015031">
    <property type="term" value="P:protein transport"/>
    <property type="evidence" value="ECO:0007669"/>
    <property type="project" value="UniProtKB-KW"/>
</dbReference>
<protein>
    <recommendedName>
        <fullName evidence="11">Protein TolR</fullName>
    </recommendedName>
</protein>
<dbReference type="PANTHER" id="PTHR30558">
    <property type="entry name" value="EXBD MEMBRANE COMPONENT OF PMF-DRIVEN MACROMOLECULE IMPORT SYSTEM"/>
    <property type="match status" value="1"/>
</dbReference>
<evidence type="ECO:0008006" key="11">
    <source>
        <dbReference type="Google" id="ProtNLM"/>
    </source>
</evidence>
<keyword evidence="3" id="KW-1003">Cell membrane</keyword>
<keyword evidence="4 7" id="KW-0812">Transmembrane</keyword>
<evidence type="ECO:0000256" key="3">
    <source>
        <dbReference type="ARBA" id="ARBA00022475"/>
    </source>
</evidence>
<dbReference type="GO" id="GO:0005886">
    <property type="term" value="C:plasma membrane"/>
    <property type="evidence" value="ECO:0007669"/>
    <property type="project" value="UniProtKB-SubCell"/>
</dbReference>
<gene>
    <name evidence="9" type="ORF">AMJ83_06895</name>
</gene>
<dbReference type="InterPro" id="IPR003400">
    <property type="entry name" value="ExbD"/>
</dbReference>
<organism evidence="9 10">
    <name type="scientific">candidate division WOR_3 bacterium SM23_42</name>
    <dbReference type="NCBI Taxonomy" id="1703779"/>
    <lineage>
        <taxon>Bacteria</taxon>
        <taxon>Bacteria division WOR-3</taxon>
    </lineage>
</organism>
<dbReference type="Gene3D" id="3.30.420.270">
    <property type="match status" value="1"/>
</dbReference>
<feature type="transmembrane region" description="Helical" evidence="8">
    <location>
        <begin position="12"/>
        <end position="33"/>
    </location>
</feature>
<keyword evidence="5 8" id="KW-1133">Transmembrane helix</keyword>
<comment type="similarity">
    <text evidence="2 7">Belongs to the ExbD/TolR family.</text>
</comment>
<comment type="caution">
    <text evidence="9">The sequence shown here is derived from an EMBL/GenBank/DDBJ whole genome shotgun (WGS) entry which is preliminary data.</text>
</comment>
<dbReference type="Pfam" id="PF02472">
    <property type="entry name" value="ExbD"/>
    <property type="match status" value="1"/>
</dbReference>
<evidence type="ECO:0000256" key="6">
    <source>
        <dbReference type="ARBA" id="ARBA00023136"/>
    </source>
</evidence>
<dbReference type="Proteomes" id="UP000051373">
    <property type="component" value="Unassembled WGS sequence"/>
</dbReference>